<evidence type="ECO:0000313" key="1">
    <source>
        <dbReference type="EMBL" id="PPK82508.1"/>
    </source>
</evidence>
<dbReference type="RefSeq" id="WP_170072209.1">
    <property type="nucleotide sequence ID" value="NZ_PTJA01000002.1"/>
</dbReference>
<accession>A0A2S6HWY1</accession>
<dbReference type="Proteomes" id="UP000237749">
    <property type="component" value="Unassembled WGS sequence"/>
</dbReference>
<dbReference type="EMBL" id="PTJA01000002">
    <property type="protein sequence ID" value="PPK82508.1"/>
    <property type="molecule type" value="Genomic_DNA"/>
</dbReference>
<evidence type="ECO:0000313" key="2">
    <source>
        <dbReference type="Proteomes" id="UP000237749"/>
    </source>
</evidence>
<dbReference type="Pfam" id="PF12993">
    <property type="entry name" value="DUF3877"/>
    <property type="match status" value="1"/>
</dbReference>
<comment type="caution">
    <text evidence="1">The sequence shown here is derived from an EMBL/GenBank/DDBJ whole genome shotgun (WGS) entry which is preliminary data.</text>
</comment>
<organism evidence="1 2">
    <name type="scientific">Lacrimispora xylanisolvens</name>
    <dbReference type="NCBI Taxonomy" id="384636"/>
    <lineage>
        <taxon>Bacteria</taxon>
        <taxon>Bacillati</taxon>
        <taxon>Bacillota</taxon>
        <taxon>Clostridia</taxon>
        <taxon>Lachnospirales</taxon>
        <taxon>Lachnospiraceae</taxon>
        <taxon>Lacrimispora</taxon>
    </lineage>
</organism>
<sequence length="178" mass="21072">MQVAALERMLINSIMEVQMKLGYENEVIRFYYPEKALLNILKAGDSDDEIKTALKEFKAYVKDRLGEIKITKSQDRFCFLIPPEGARYVWEQEEKSGFLKEFIEIIEKPGVKLEDIKNVFSRYSDGKYICESCDGEECDFILYFEDPSRDSYRYFIKFHDNHGTYHRFLSEDVKDMGF</sequence>
<name>A0A2S6HWY1_9FIRM</name>
<gene>
    <name evidence="1" type="ORF">BXY41_102197</name>
</gene>
<reference evidence="1 2" key="1">
    <citation type="submission" date="2018-02" db="EMBL/GenBank/DDBJ databases">
        <title>Genomic Encyclopedia of Archaeal and Bacterial Type Strains, Phase II (KMG-II): from individual species to whole genera.</title>
        <authorList>
            <person name="Goeker M."/>
        </authorList>
    </citation>
    <scope>NUCLEOTIDE SEQUENCE [LARGE SCALE GENOMIC DNA]</scope>
    <source>
        <strain evidence="1 2">DSM 3808</strain>
    </source>
</reference>
<dbReference type="AlphaFoldDB" id="A0A2S6HWY1"/>
<keyword evidence="2" id="KW-1185">Reference proteome</keyword>
<dbReference type="InterPro" id="IPR024539">
    <property type="entry name" value="DUF3877"/>
</dbReference>
<protein>
    <submittedName>
        <fullName evidence="1">Uncharacterized protein DUF3877</fullName>
    </submittedName>
</protein>
<proteinExistence type="predicted"/>